<feature type="domain" description="Dynamin-type G" evidence="1">
    <location>
        <begin position="1"/>
        <end position="77"/>
    </location>
</feature>
<evidence type="ECO:0000259" key="1">
    <source>
        <dbReference type="PROSITE" id="PS51718"/>
    </source>
</evidence>
<dbReference type="PROSITE" id="PS51718">
    <property type="entry name" value="G_DYNAMIN_2"/>
    <property type="match status" value="1"/>
</dbReference>
<dbReference type="InterPro" id="IPR045063">
    <property type="entry name" value="Dynamin_N"/>
</dbReference>
<gene>
    <name evidence="2" type="ORF">WJX73_009651</name>
</gene>
<evidence type="ECO:0000313" key="3">
    <source>
        <dbReference type="Proteomes" id="UP001465755"/>
    </source>
</evidence>
<reference evidence="2 3" key="1">
    <citation type="journal article" date="2024" name="Nat. Commun.">
        <title>Phylogenomics reveals the evolutionary origins of lichenization in chlorophyte algae.</title>
        <authorList>
            <person name="Puginier C."/>
            <person name="Libourel C."/>
            <person name="Otte J."/>
            <person name="Skaloud P."/>
            <person name="Haon M."/>
            <person name="Grisel S."/>
            <person name="Petersen M."/>
            <person name="Berrin J.G."/>
            <person name="Delaux P.M."/>
            <person name="Dal Grande F."/>
            <person name="Keller J."/>
        </authorList>
    </citation>
    <scope>NUCLEOTIDE SEQUENCE [LARGE SCALE GENOMIC DNA]</scope>
    <source>
        <strain evidence="2 3">SAG 2036</strain>
    </source>
</reference>
<organism evidence="2 3">
    <name type="scientific">Symbiochloris irregularis</name>
    <dbReference type="NCBI Taxonomy" id="706552"/>
    <lineage>
        <taxon>Eukaryota</taxon>
        <taxon>Viridiplantae</taxon>
        <taxon>Chlorophyta</taxon>
        <taxon>core chlorophytes</taxon>
        <taxon>Trebouxiophyceae</taxon>
        <taxon>Trebouxiales</taxon>
        <taxon>Trebouxiaceae</taxon>
        <taxon>Symbiochloris</taxon>
    </lineage>
</organism>
<dbReference type="GO" id="GO:0003924">
    <property type="term" value="F:GTPase activity"/>
    <property type="evidence" value="ECO:0007669"/>
    <property type="project" value="TreeGrafter"/>
</dbReference>
<name>A0AAW1NW68_9CHLO</name>
<dbReference type="InterPro" id="IPR027417">
    <property type="entry name" value="P-loop_NTPase"/>
</dbReference>
<dbReference type="EMBL" id="JALJOQ010000109">
    <property type="protein sequence ID" value="KAK9797094.1"/>
    <property type="molecule type" value="Genomic_DNA"/>
</dbReference>
<dbReference type="Gene3D" id="3.40.50.300">
    <property type="entry name" value="P-loop containing nucleotide triphosphate hydrolases"/>
    <property type="match status" value="1"/>
</dbReference>
<proteinExistence type="predicted"/>
<dbReference type="SUPFAM" id="SSF52540">
    <property type="entry name" value="P-loop containing nucleoside triphosphate hydrolases"/>
    <property type="match status" value="1"/>
</dbReference>
<dbReference type="PANTHER" id="PTHR11566">
    <property type="entry name" value="DYNAMIN"/>
    <property type="match status" value="1"/>
</dbReference>
<dbReference type="GO" id="GO:0005737">
    <property type="term" value="C:cytoplasm"/>
    <property type="evidence" value="ECO:0007669"/>
    <property type="project" value="TreeGrafter"/>
</dbReference>
<dbReference type="InterPro" id="IPR030381">
    <property type="entry name" value="G_DYNAMIN_dom"/>
</dbReference>
<dbReference type="GO" id="GO:0016020">
    <property type="term" value="C:membrane"/>
    <property type="evidence" value="ECO:0007669"/>
    <property type="project" value="TreeGrafter"/>
</dbReference>
<protein>
    <recommendedName>
        <fullName evidence="1">Dynamin-type G domain-containing protein</fullName>
    </recommendedName>
</protein>
<accession>A0AAW1NW68</accession>
<dbReference type="Pfam" id="PF00350">
    <property type="entry name" value="Dynamin_N"/>
    <property type="match status" value="1"/>
</dbReference>
<dbReference type="Proteomes" id="UP001465755">
    <property type="component" value="Unassembled WGS sequence"/>
</dbReference>
<dbReference type="GO" id="GO:0005525">
    <property type="term" value="F:GTP binding"/>
    <property type="evidence" value="ECO:0007669"/>
    <property type="project" value="InterPro"/>
</dbReference>
<dbReference type="InterPro" id="IPR022812">
    <property type="entry name" value="Dynamin"/>
</dbReference>
<evidence type="ECO:0000313" key="2">
    <source>
        <dbReference type="EMBL" id="KAK9797094.1"/>
    </source>
</evidence>
<sequence length="77" mass="8436">MDLPGLIVNLMPGQRYNLAQIIEDMVFKHASVENKIILCVCQATEDPATNIAIALAKRADKDGRRTLGVITKIDRSG</sequence>
<comment type="caution">
    <text evidence="2">The sequence shown here is derived from an EMBL/GenBank/DDBJ whole genome shotgun (WGS) entry which is preliminary data.</text>
</comment>
<dbReference type="AlphaFoldDB" id="A0AAW1NW68"/>
<dbReference type="GO" id="GO:0008017">
    <property type="term" value="F:microtubule binding"/>
    <property type="evidence" value="ECO:0007669"/>
    <property type="project" value="TreeGrafter"/>
</dbReference>
<dbReference type="GO" id="GO:0005874">
    <property type="term" value="C:microtubule"/>
    <property type="evidence" value="ECO:0007669"/>
    <property type="project" value="TreeGrafter"/>
</dbReference>
<keyword evidence="3" id="KW-1185">Reference proteome</keyword>